<keyword evidence="2" id="KW-1185">Reference proteome</keyword>
<name>A0A240E7P7_9GAMM</name>
<accession>A0A240E7P7</accession>
<dbReference type="EMBL" id="OANT01000002">
    <property type="protein sequence ID" value="SNX44239.1"/>
    <property type="molecule type" value="Genomic_DNA"/>
</dbReference>
<sequence>MIRTKVLGEAAGIQWSGLQDRTETNSVTGLGAPLIVGQFRRGRIDKPITITNGNIKAELGYDPTNKDYIAVQSMLDTGVPSVQVLRIGNHN</sequence>
<organism evidence="1 2">
    <name type="scientific">Acinetobacter puyangensis</name>
    <dbReference type="NCBI Taxonomy" id="1096779"/>
    <lineage>
        <taxon>Bacteria</taxon>
        <taxon>Pseudomonadati</taxon>
        <taxon>Pseudomonadota</taxon>
        <taxon>Gammaproteobacteria</taxon>
        <taxon>Moraxellales</taxon>
        <taxon>Moraxellaceae</taxon>
        <taxon>Acinetobacter</taxon>
    </lineage>
</organism>
<evidence type="ECO:0000313" key="1">
    <source>
        <dbReference type="EMBL" id="SNX44239.1"/>
    </source>
</evidence>
<dbReference type="Proteomes" id="UP000219042">
    <property type="component" value="Unassembled WGS sequence"/>
</dbReference>
<gene>
    <name evidence="1" type="ORF">SAMN05421731_102400</name>
</gene>
<dbReference type="OrthoDB" id="6695481at2"/>
<proteinExistence type="predicted"/>
<reference evidence="2" key="1">
    <citation type="submission" date="2016-09" db="EMBL/GenBank/DDBJ databases">
        <authorList>
            <person name="Varghese N."/>
            <person name="Submissions S."/>
        </authorList>
    </citation>
    <scope>NUCLEOTIDE SEQUENCE [LARGE SCALE GENOMIC DNA]</scope>
    <source>
        <strain evidence="2">ANC 4466</strain>
    </source>
</reference>
<protein>
    <submittedName>
        <fullName evidence="1">Uncharacterized protein</fullName>
    </submittedName>
</protein>
<dbReference type="RefSeq" id="WP_097078483.1">
    <property type="nucleotide sequence ID" value="NZ_BAABHT010000003.1"/>
</dbReference>
<dbReference type="AlphaFoldDB" id="A0A240E7P7"/>
<evidence type="ECO:0000313" key="2">
    <source>
        <dbReference type="Proteomes" id="UP000219042"/>
    </source>
</evidence>